<sequence>MSWFRETPESMRLLEEERAKLAEQEADWLAHAKPKLQRGECPYSGLRLHENGEGDPGSLSCDVCDCFGFSRDEVGA</sequence>
<evidence type="ECO:0000313" key="1">
    <source>
        <dbReference type="EMBL" id="MDV7288738.1"/>
    </source>
</evidence>
<dbReference type="Proteomes" id="UP001186041">
    <property type="component" value="Unassembled WGS sequence"/>
</dbReference>
<accession>A0AAE4V726</accession>
<name>A0AAE4V726_MYCFO</name>
<dbReference type="RefSeq" id="WP_064914367.1">
    <property type="nucleotide sequence ID" value="NZ_JAAZWM010000057.1"/>
</dbReference>
<organism evidence="1 2">
    <name type="scientific">Mycolicibacterium fortuitum</name>
    <name type="common">Mycobacterium fortuitum</name>
    <dbReference type="NCBI Taxonomy" id="1766"/>
    <lineage>
        <taxon>Bacteria</taxon>
        <taxon>Bacillati</taxon>
        <taxon>Actinomycetota</taxon>
        <taxon>Actinomycetes</taxon>
        <taxon>Mycobacteriales</taxon>
        <taxon>Mycobacteriaceae</taxon>
        <taxon>Mycolicibacterium</taxon>
    </lineage>
</organism>
<proteinExistence type="predicted"/>
<protein>
    <submittedName>
        <fullName evidence="1">Uncharacterized protein</fullName>
    </submittedName>
</protein>
<dbReference type="EMBL" id="JAWLVV010000001">
    <property type="protein sequence ID" value="MDV7288738.1"/>
    <property type="molecule type" value="Genomic_DNA"/>
</dbReference>
<reference evidence="1" key="1">
    <citation type="submission" date="2023-10" db="EMBL/GenBank/DDBJ databases">
        <title>Mycolicibacterium fortuitum clinical isolates causing pulmonary infections in humans.</title>
        <authorList>
            <person name="Mejia-Ponce P.M."/>
            <person name="Zenteno-Cuevas R."/>
            <person name="Licona-Cassani C."/>
        </authorList>
    </citation>
    <scope>NUCLEOTIDE SEQUENCE</scope>
    <source>
        <strain evidence="1">M8</strain>
    </source>
</reference>
<dbReference type="AlphaFoldDB" id="A0AAE4V726"/>
<gene>
    <name evidence="1" type="ORF">R4485_01000</name>
</gene>
<evidence type="ECO:0000313" key="2">
    <source>
        <dbReference type="Proteomes" id="UP001186041"/>
    </source>
</evidence>
<comment type="caution">
    <text evidence="1">The sequence shown here is derived from an EMBL/GenBank/DDBJ whole genome shotgun (WGS) entry which is preliminary data.</text>
</comment>